<sequence>MRETRPIGPAGDGSPPVHRSFLLGDSGYYPPLLTQGRPAAPRKASRSGFPSAQSWCPSRMACLATIPARLSQQPRCGQRRTQIMATVGFRAHDVPAQHPAMRLARPYPEALATLLQHMLPTYFITRHLQLVATPACHARAAASGISQACKALSLNLLGGQTHGEIQCRLWSPVPTSQAVDDPGDERIGRTHGTATWSFALALGDLGSCAST</sequence>
<evidence type="ECO:0000313" key="3">
    <source>
        <dbReference type="Proteomes" id="UP001239445"/>
    </source>
</evidence>
<dbReference type="AlphaFoldDB" id="A0AAJ0BCP8"/>
<keyword evidence="3" id="KW-1185">Reference proteome</keyword>
<evidence type="ECO:0000313" key="2">
    <source>
        <dbReference type="EMBL" id="KAK1754653.1"/>
    </source>
</evidence>
<accession>A0AAJ0BCP8</accession>
<evidence type="ECO:0000256" key="1">
    <source>
        <dbReference type="SAM" id="MobiDB-lite"/>
    </source>
</evidence>
<dbReference type="Proteomes" id="UP001239445">
    <property type="component" value="Unassembled WGS sequence"/>
</dbReference>
<comment type="caution">
    <text evidence="2">The sequence shown here is derived from an EMBL/GenBank/DDBJ whole genome shotgun (WGS) entry which is preliminary data.</text>
</comment>
<organism evidence="2 3">
    <name type="scientific">Echria macrotheca</name>
    <dbReference type="NCBI Taxonomy" id="438768"/>
    <lineage>
        <taxon>Eukaryota</taxon>
        <taxon>Fungi</taxon>
        <taxon>Dikarya</taxon>
        <taxon>Ascomycota</taxon>
        <taxon>Pezizomycotina</taxon>
        <taxon>Sordariomycetes</taxon>
        <taxon>Sordariomycetidae</taxon>
        <taxon>Sordariales</taxon>
        <taxon>Schizotheciaceae</taxon>
        <taxon>Echria</taxon>
    </lineage>
</organism>
<name>A0AAJ0BCP8_9PEZI</name>
<dbReference type="EMBL" id="MU839835">
    <property type="protein sequence ID" value="KAK1754653.1"/>
    <property type="molecule type" value="Genomic_DNA"/>
</dbReference>
<feature type="region of interest" description="Disordered" evidence="1">
    <location>
        <begin position="34"/>
        <end position="54"/>
    </location>
</feature>
<reference evidence="2" key="1">
    <citation type="submission" date="2023-06" db="EMBL/GenBank/DDBJ databases">
        <title>Genome-scale phylogeny and comparative genomics of the fungal order Sordariales.</title>
        <authorList>
            <consortium name="Lawrence Berkeley National Laboratory"/>
            <person name="Hensen N."/>
            <person name="Bonometti L."/>
            <person name="Westerberg I."/>
            <person name="Brannstrom I.O."/>
            <person name="Guillou S."/>
            <person name="Cros-Aarteil S."/>
            <person name="Calhoun S."/>
            <person name="Haridas S."/>
            <person name="Kuo A."/>
            <person name="Mondo S."/>
            <person name="Pangilinan J."/>
            <person name="Riley R."/>
            <person name="Labutti K."/>
            <person name="Andreopoulos B."/>
            <person name="Lipzen A."/>
            <person name="Chen C."/>
            <person name="Yanf M."/>
            <person name="Daum C."/>
            <person name="Ng V."/>
            <person name="Clum A."/>
            <person name="Steindorff A."/>
            <person name="Ohm R."/>
            <person name="Martin F."/>
            <person name="Silar P."/>
            <person name="Natvig D."/>
            <person name="Lalanne C."/>
            <person name="Gautier V."/>
            <person name="Ament-Velasquez S.L."/>
            <person name="Kruys A."/>
            <person name="Hutchinson M.I."/>
            <person name="Powell A.J."/>
            <person name="Barry K."/>
            <person name="Miller A.N."/>
            <person name="Grigoriev I.V."/>
            <person name="Debuchy R."/>
            <person name="Gladieux P."/>
            <person name="Thoren M.H."/>
            <person name="Johannesson H."/>
        </authorList>
    </citation>
    <scope>NUCLEOTIDE SEQUENCE</scope>
    <source>
        <strain evidence="2">PSN4</strain>
    </source>
</reference>
<proteinExistence type="predicted"/>
<protein>
    <submittedName>
        <fullName evidence="2">Uncharacterized protein</fullName>
    </submittedName>
</protein>
<gene>
    <name evidence="2" type="ORF">QBC47DRAFT_223121</name>
</gene>